<feature type="signal peptide" evidence="1">
    <location>
        <begin position="1"/>
        <end position="27"/>
    </location>
</feature>
<sequence length="126" mass="13852">METLEMRFLKMGLAALGALTVASTGIAADRDLSGKYAMEGTSLRPNFRPYGGECVLKRSAWIYQVNCVNTGSGDKYVGKGIQRGDLFSLYLGEYLVVYRVAVNGKLDGDWAHARSDDYGRESLMPK</sequence>
<reference evidence="2 3" key="1">
    <citation type="journal article" date="2016" name="Nat. Commun.">
        <title>Thousands of microbial genomes shed light on interconnected biogeochemical processes in an aquifer system.</title>
        <authorList>
            <person name="Anantharaman K."/>
            <person name="Brown C.T."/>
            <person name="Hug L.A."/>
            <person name="Sharon I."/>
            <person name="Castelle C.J."/>
            <person name="Probst A.J."/>
            <person name="Thomas B.C."/>
            <person name="Singh A."/>
            <person name="Wilkins M.J."/>
            <person name="Karaoz U."/>
            <person name="Brodie E.L."/>
            <person name="Williams K.H."/>
            <person name="Hubbard S.S."/>
            <person name="Banfield J.F."/>
        </authorList>
    </citation>
    <scope>NUCLEOTIDE SEQUENCE [LARGE SCALE GENOMIC DNA]</scope>
</reference>
<gene>
    <name evidence="2" type="ORF">A2W18_10325</name>
</gene>
<dbReference type="AlphaFoldDB" id="A0A1F6VLC1"/>
<feature type="chain" id="PRO_5009527277" evidence="1">
    <location>
        <begin position="28"/>
        <end position="126"/>
    </location>
</feature>
<keyword evidence="1" id="KW-0732">Signal</keyword>
<dbReference type="Proteomes" id="UP000179076">
    <property type="component" value="Unassembled WGS sequence"/>
</dbReference>
<accession>A0A1F6VLC1</accession>
<name>A0A1F6VLC1_9PROT</name>
<comment type="caution">
    <text evidence="2">The sequence shown here is derived from an EMBL/GenBank/DDBJ whole genome shotgun (WGS) entry which is preliminary data.</text>
</comment>
<evidence type="ECO:0000256" key="1">
    <source>
        <dbReference type="SAM" id="SignalP"/>
    </source>
</evidence>
<proteinExistence type="predicted"/>
<protein>
    <submittedName>
        <fullName evidence="2">Uncharacterized protein</fullName>
    </submittedName>
</protein>
<evidence type="ECO:0000313" key="2">
    <source>
        <dbReference type="EMBL" id="OGI70457.1"/>
    </source>
</evidence>
<organism evidence="2 3">
    <name type="scientific">Candidatus Muproteobacteria bacterium RBG_16_60_9</name>
    <dbReference type="NCBI Taxonomy" id="1817755"/>
    <lineage>
        <taxon>Bacteria</taxon>
        <taxon>Pseudomonadati</taxon>
        <taxon>Pseudomonadota</taxon>
        <taxon>Candidatus Muproteobacteria</taxon>
    </lineage>
</organism>
<evidence type="ECO:0000313" key="3">
    <source>
        <dbReference type="Proteomes" id="UP000179076"/>
    </source>
</evidence>
<dbReference type="EMBL" id="MFSP01000001">
    <property type="protein sequence ID" value="OGI70457.1"/>
    <property type="molecule type" value="Genomic_DNA"/>
</dbReference>